<reference evidence="3 4" key="1">
    <citation type="submission" date="2023-07" db="EMBL/GenBank/DDBJ databases">
        <title>Sorghum-associated microbial communities from plants grown in Nebraska, USA.</title>
        <authorList>
            <person name="Schachtman D."/>
        </authorList>
    </citation>
    <scope>NUCLEOTIDE SEQUENCE [LARGE SCALE GENOMIC DNA]</scope>
    <source>
        <strain evidence="3 4">BE313</strain>
    </source>
</reference>
<feature type="domain" description="BON" evidence="2">
    <location>
        <begin position="52"/>
        <end position="119"/>
    </location>
</feature>
<name>A0ABU2CEM0_9BURK</name>
<dbReference type="InterPro" id="IPR014004">
    <property type="entry name" value="Transpt-assoc_nodulatn_dom_bac"/>
</dbReference>
<feature type="domain" description="BON" evidence="2">
    <location>
        <begin position="128"/>
        <end position="195"/>
    </location>
</feature>
<comment type="caution">
    <text evidence="3">The sequence shown here is derived from an EMBL/GenBank/DDBJ whole genome shotgun (WGS) entry which is preliminary data.</text>
</comment>
<dbReference type="PANTHER" id="PTHR34606">
    <property type="entry name" value="BON DOMAIN-CONTAINING PROTEIN"/>
    <property type="match status" value="1"/>
</dbReference>
<sequence length="219" mass="23236">MKVTMQRFLLTATTAVVLATSISGCIPLVMGGAAVGGALVATDRRTSGAQLEDEGIELRANNRINQALGERAHVNVTSYNRQVLLTGEVPNAADQAKLQDLVLRVENVRSVVNEVAVLGASSLSQRSSDTLITGKVKATLVDARDVQSNTMKVITERGTVYLMGRVSQREANRATDLARSVSGVQKVVRVFDILTEEELQGLTPKPAPVTSATPTPAAN</sequence>
<dbReference type="InterPro" id="IPR051686">
    <property type="entry name" value="Lipoprotein_DolP"/>
</dbReference>
<dbReference type="RefSeq" id="WP_310376627.1">
    <property type="nucleotide sequence ID" value="NZ_JAVDXT010000005.1"/>
</dbReference>
<evidence type="ECO:0000256" key="1">
    <source>
        <dbReference type="ARBA" id="ARBA00022729"/>
    </source>
</evidence>
<proteinExistence type="predicted"/>
<dbReference type="Gene3D" id="3.30.1340.30">
    <property type="match status" value="1"/>
</dbReference>
<dbReference type="PROSITE" id="PS51257">
    <property type="entry name" value="PROKAR_LIPOPROTEIN"/>
    <property type="match status" value="1"/>
</dbReference>
<dbReference type="InterPro" id="IPR007055">
    <property type="entry name" value="BON_dom"/>
</dbReference>
<keyword evidence="1" id="KW-0732">Signal</keyword>
<gene>
    <name evidence="3" type="ORF">J2X19_004469</name>
</gene>
<protein>
    <submittedName>
        <fullName evidence="3">Osmotically-inducible protein OsmY</fullName>
    </submittedName>
</protein>
<accession>A0ABU2CEM0</accession>
<evidence type="ECO:0000313" key="3">
    <source>
        <dbReference type="EMBL" id="MDR7379773.1"/>
    </source>
</evidence>
<dbReference type="PANTHER" id="PTHR34606:SF4">
    <property type="entry name" value="OUTER MEMBRANE LIPOPROTEIN DOLP"/>
    <property type="match status" value="1"/>
</dbReference>
<organism evidence="3 4">
    <name type="scientific">Rhodoferax ferrireducens</name>
    <dbReference type="NCBI Taxonomy" id="192843"/>
    <lineage>
        <taxon>Bacteria</taxon>
        <taxon>Pseudomonadati</taxon>
        <taxon>Pseudomonadota</taxon>
        <taxon>Betaproteobacteria</taxon>
        <taxon>Burkholderiales</taxon>
        <taxon>Comamonadaceae</taxon>
        <taxon>Rhodoferax</taxon>
    </lineage>
</organism>
<keyword evidence="4" id="KW-1185">Reference proteome</keyword>
<dbReference type="PROSITE" id="PS50914">
    <property type="entry name" value="BON"/>
    <property type="match status" value="2"/>
</dbReference>
<dbReference type="EMBL" id="JAVDXT010000005">
    <property type="protein sequence ID" value="MDR7379773.1"/>
    <property type="molecule type" value="Genomic_DNA"/>
</dbReference>
<evidence type="ECO:0000313" key="4">
    <source>
        <dbReference type="Proteomes" id="UP001180487"/>
    </source>
</evidence>
<dbReference type="Proteomes" id="UP001180487">
    <property type="component" value="Unassembled WGS sequence"/>
</dbReference>
<dbReference type="SMART" id="SM00749">
    <property type="entry name" value="BON"/>
    <property type="match status" value="2"/>
</dbReference>
<dbReference type="Pfam" id="PF04972">
    <property type="entry name" value="BON"/>
    <property type="match status" value="2"/>
</dbReference>
<evidence type="ECO:0000259" key="2">
    <source>
        <dbReference type="PROSITE" id="PS50914"/>
    </source>
</evidence>